<gene>
    <name evidence="4" type="ORF">PVAG01_03325</name>
</gene>
<keyword evidence="1" id="KW-0732">Signal</keyword>
<dbReference type="PANTHER" id="PTHR39613">
    <property type="entry name" value="ANCHORED CELL WALL PROTEIN, PUTATIVE (AFU_ORTHOLOGUE AFUA_4G08960)-RELATED"/>
    <property type="match status" value="1"/>
</dbReference>
<dbReference type="Pfam" id="PF09792">
    <property type="entry name" value="But2"/>
    <property type="match status" value="1"/>
</dbReference>
<feature type="domain" description="Cell wall mannoprotein PIR1-like C-terminal" evidence="3">
    <location>
        <begin position="68"/>
        <end position="143"/>
    </location>
</feature>
<evidence type="ECO:0000313" key="5">
    <source>
        <dbReference type="Proteomes" id="UP001629113"/>
    </source>
</evidence>
<comment type="caution">
    <text evidence="4">The sequence shown here is derived from an EMBL/GenBank/DDBJ whole genome shotgun (WGS) entry which is preliminary data.</text>
</comment>
<accession>A0ABR4PL40</accession>
<evidence type="ECO:0000259" key="3">
    <source>
        <dbReference type="Pfam" id="PF22799"/>
    </source>
</evidence>
<evidence type="ECO:0000256" key="1">
    <source>
        <dbReference type="SAM" id="SignalP"/>
    </source>
</evidence>
<protein>
    <recommendedName>
        <fullName evidence="6">Ubiquitin 3 binding protein But2 C-terminal domain-containing protein</fullName>
    </recommendedName>
</protein>
<feature type="signal peptide" evidence="1">
    <location>
        <begin position="1"/>
        <end position="19"/>
    </location>
</feature>
<dbReference type="Proteomes" id="UP001629113">
    <property type="component" value="Unassembled WGS sequence"/>
</dbReference>
<evidence type="ECO:0008006" key="6">
    <source>
        <dbReference type="Google" id="ProtNLM"/>
    </source>
</evidence>
<feature type="domain" description="Ubiquitin 3 binding protein But2 C-terminal" evidence="2">
    <location>
        <begin position="196"/>
        <end position="352"/>
    </location>
</feature>
<sequence>MKFSAPLGIAFASLPLIDALAIQPRASTCYFGLTARGPPNGTILETSMGENRVGGTYPPSNYTISNHVLTTDSNQTCLVQPSTSQFECIAGAESVTNFTLADNGNLLHDGCEEWWACQVDGPKGDGSWDIYGEGLVNKTGCEQITLLTGGFSCGALGSPTSSAVPSATSTTTIPSATSTTSITCPTSLLTASSFLSPEYIKTISSAAPDTSFPSTNGSVAISTVNSTLLNFFVPGTAPYDSSLSNTCALIFLFPYASELANSSAPFYFSGTEAEVGRNGGIDFTLLSEVADETTTFNSINSTQTSVLFDYGKVQVFPGNAYEVARFRCAGDRTFTIRLESVGEVELDYVQDEEELPIGAFVVPCV</sequence>
<organism evidence="4 5">
    <name type="scientific">Phlyctema vagabunda</name>
    <dbReference type="NCBI Taxonomy" id="108571"/>
    <lineage>
        <taxon>Eukaryota</taxon>
        <taxon>Fungi</taxon>
        <taxon>Dikarya</taxon>
        <taxon>Ascomycota</taxon>
        <taxon>Pezizomycotina</taxon>
        <taxon>Leotiomycetes</taxon>
        <taxon>Helotiales</taxon>
        <taxon>Dermateaceae</taxon>
        <taxon>Phlyctema</taxon>
    </lineage>
</organism>
<evidence type="ECO:0000313" key="4">
    <source>
        <dbReference type="EMBL" id="KAL3424044.1"/>
    </source>
</evidence>
<keyword evidence="5" id="KW-1185">Reference proteome</keyword>
<feature type="chain" id="PRO_5046540361" description="Ubiquitin 3 binding protein But2 C-terminal domain-containing protein" evidence="1">
    <location>
        <begin position="20"/>
        <end position="365"/>
    </location>
</feature>
<dbReference type="EMBL" id="JBFCZG010000003">
    <property type="protein sequence ID" value="KAL3424044.1"/>
    <property type="molecule type" value="Genomic_DNA"/>
</dbReference>
<dbReference type="PANTHER" id="PTHR39613:SF1">
    <property type="entry name" value="ANCHORED CELL WALL PROTEIN, PUTATIVE (AFU_ORTHOLOGUE AFUA_4G08960)-RELATED"/>
    <property type="match status" value="1"/>
</dbReference>
<name>A0ABR4PL40_9HELO</name>
<dbReference type="Pfam" id="PF22799">
    <property type="entry name" value="PIR1-like_C"/>
    <property type="match status" value="1"/>
</dbReference>
<evidence type="ECO:0000259" key="2">
    <source>
        <dbReference type="Pfam" id="PF09792"/>
    </source>
</evidence>
<proteinExistence type="predicted"/>
<dbReference type="InterPro" id="IPR018620">
    <property type="entry name" value="Ubiquitin3-bd_protein_But2_C"/>
</dbReference>
<dbReference type="InterPro" id="IPR054508">
    <property type="entry name" value="PIR1-like_C"/>
</dbReference>
<reference evidence="4 5" key="1">
    <citation type="submission" date="2024-06" db="EMBL/GenBank/DDBJ databases">
        <title>Complete genome of Phlyctema vagabunda strain 19-DSS-EL-015.</title>
        <authorList>
            <person name="Fiorenzani C."/>
        </authorList>
    </citation>
    <scope>NUCLEOTIDE SEQUENCE [LARGE SCALE GENOMIC DNA]</scope>
    <source>
        <strain evidence="4 5">19-DSS-EL-015</strain>
    </source>
</reference>